<feature type="domain" description="CAAX prenyl protease 2/Lysostaphin resistance protein A-like" evidence="2">
    <location>
        <begin position="66"/>
        <end position="168"/>
    </location>
</feature>
<dbReference type="GO" id="GO:0080120">
    <property type="term" value="P:CAAX-box protein maturation"/>
    <property type="evidence" value="ECO:0007669"/>
    <property type="project" value="UniProtKB-ARBA"/>
</dbReference>
<keyword evidence="3" id="KW-0378">Hydrolase</keyword>
<evidence type="ECO:0000313" key="4">
    <source>
        <dbReference type="Proteomes" id="UP000663505"/>
    </source>
</evidence>
<proteinExistence type="predicted"/>
<dbReference type="InterPro" id="IPR003675">
    <property type="entry name" value="Rce1/LyrA-like_dom"/>
</dbReference>
<dbReference type="EMBL" id="CP071182">
    <property type="protein sequence ID" value="QSO48260.1"/>
    <property type="molecule type" value="Genomic_DNA"/>
</dbReference>
<feature type="transmembrane region" description="Helical" evidence="1">
    <location>
        <begin position="37"/>
        <end position="55"/>
    </location>
</feature>
<sequence length="179" mass="19362">MVAYASHAWYLAVGGGWVLIFRLRFPLGGLSWQALRGWFGPWFIVGGLYLLLALVSPGRPLGHAILAGLIFQGIVVGPTEEVLFRGLIQTTLNRVIGGVIPFGRIRWGTIVAALTFGLAHLANLPHQSLGDTLAQVAFAAVVGLVLGHYYDRTRNLWGAAILHNIIDLTSVLVPLLIVH</sequence>
<dbReference type="GO" id="GO:0008237">
    <property type="term" value="F:metallopeptidase activity"/>
    <property type="evidence" value="ECO:0007669"/>
    <property type="project" value="UniProtKB-KW"/>
</dbReference>
<protein>
    <submittedName>
        <fullName evidence="3">CPBP family intramembrane metalloprotease</fullName>
    </submittedName>
</protein>
<dbReference type="GO" id="GO:0004175">
    <property type="term" value="F:endopeptidase activity"/>
    <property type="evidence" value="ECO:0007669"/>
    <property type="project" value="UniProtKB-ARBA"/>
</dbReference>
<organism evidence="3 4">
    <name type="scientific">Alicyclobacillus mengziensis</name>
    <dbReference type="NCBI Taxonomy" id="2931921"/>
    <lineage>
        <taxon>Bacteria</taxon>
        <taxon>Bacillati</taxon>
        <taxon>Bacillota</taxon>
        <taxon>Bacilli</taxon>
        <taxon>Bacillales</taxon>
        <taxon>Alicyclobacillaceae</taxon>
        <taxon>Alicyclobacillus</taxon>
    </lineage>
</organism>
<evidence type="ECO:0000256" key="1">
    <source>
        <dbReference type="SAM" id="Phobius"/>
    </source>
</evidence>
<feature type="transmembrane region" description="Helical" evidence="1">
    <location>
        <begin position="132"/>
        <end position="150"/>
    </location>
</feature>
<dbReference type="Pfam" id="PF02517">
    <property type="entry name" value="Rce1-like"/>
    <property type="match status" value="1"/>
</dbReference>
<accession>A0A9X7Z8C4</accession>
<feature type="transmembrane region" description="Helical" evidence="1">
    <location>
        <begin position="6"/>
        <end position="25"/>
    </location>
</feature>
<evidence type="ECO:0000259" key="2">
    <source>
        <dbReference type="Pfam" id="PF02517"/>
    </source>
</evidence>
<keyword evidence="4" id="KW-1185">Reference proteome</keyword>
<feature type="transmembrane region" description="Helical" evidence="1">
    <location>
        <begin position="157"/>
        <end position="177"/>
    </location>
</feature>
<keyword evidence="3" id="KW-0645">Protease</keyword>
<feature type="transmembrane region" description="Helical" evidence="1">
    <location>
        <begin position="61"/>
        <end position="84"/>
    </location>
</feature>
<dbReference type="KEGG" id="afx:JZ786_04490"/>
<keyword evidence="1" id="KW-0472">Membrane</keyword>
<keyword evidence="3" id="KW-0482">Metalloprotease</keyword>
<dbReference type="Proteomes" id="UP000663505">
    <property type="component" value="Chromosome"/>
</dbReference>
<evidence type="ECO:0000313" key="3">
    <source>
        <dbReference type="EMBL" id="QSO48260.1"/>
    </source>
</evidence>
<feature type="transmembrane region" description="Helical" evidence="1">
    <location>
        <begin position="105"/>
        <end position="126"/>
    </location>
</feature>
<dbReference type="RefSeq" id="WP_206657595.1">
    <property type="nucleotide sequence ID" value="NZ_CP071182.1"/>
</dbReference>
<name>A0A9X7Z8C4_9BACL</name>
<dbReference type="AlphaFoldDB" id="A0A9X7Z8C4"/>
<gene>
    <name evidence="3" type="ORF">JZ786_04490</name>
</gene>
<keyword evidence="1" id="KW-0812">Transmembrane</keyword>
<keyword evidence="1" id="KW-1133">Transmembrane helix</keyword>
<reference evidence="3 4" key="1">
    <citation type="submission" date="2021-02" db="EMBL/GenBank/DDBJ databases">
        <title>Alicyclobacillus curvatus sp. nov. and Alicyclobacillus mengziensis sp. nov., two acidophilic bacteria isolated from acid mine drainage.</title>
        <authorList>
            <person name="Huang Y."/>
        </authorList>
    </citation>
    <scope>NUCLEOTIDE SEQUENCE [LARGE SCALE GENOMIC DNA]</scope>
    <source>
        <strain evidence="3 4">S30H14</strain>
    </source>
</reference>